<name>A0A371JW41_9FLAO</name>
<keyword evidence="2" id="KW-0548">Nucleotidyltransferase</keyword>
<dbReference type="Pfam" id="PF00078">
    <property type="entry name" value="RVT_1"/>
    <property type="match status" value="1"/>
</dbReference>
<evidence type="ECO:0000313" key="2">
    <source>
        <dbReference type="EMBL" id="RDY62044.1"/>
    </source>
</evidence>
<dbReference type="CDD" id="cd01646">
    <property type="entry name" value="RT_Bac_retron_I"/>
    <property type="match status" value="1"/>
</dbReference>
<dbReference type="Proteomes" id="UP000261828">
    <property type="component" value="Unassembled WGS sequence"/>
</dbReference>
<accession>A0A371JW41</accession>
<dbReference type="OrthoDB" id="9780724at2"/>
<keyword evidence="2" id="KW-0808">Transferase</keyword>
<keyword evidence="3" id="KW-1185">Reference proteome</keyword>
<protein>
    <submittedName>
        <fullName evidence="2">Reverse transcriptase</fullName>
    </submittedName>
</protein>
<dbReference type="PROSITE" id="PS50878">
    <property type="entry name" value="RT_POL"/>
    <property type="match status" value="1"/>
</dbReference>
<dbReference type="InterPro" id="IPR000477">
    <property type="entry name" value="RT_dom"/>
</dbReference>
<dbReference type="EMBL" id="QTJX01000001">
    <property type="protein sequence ID" value="RDY62044.1"/>
    <property type="molecule type" value="Genomic_DNA"/>
</dbReference>
<dbReference type="NCBIfam" id="NF041748">
    <property type="entry name" value="Drt3b"/>
    <property type="match status" value="1"/>
</dbReference>
<keyword evidence="2" id="KW-0695">RNA-directed DNA polymerase</keyword>
<gene>
    <name evidence="2" type="ORF">DX873_05175</name>
</gene>
<organism evidence="2 3">
    <name type="scientific">Flagellimonas nanhaiensis</name>
    <dbReference type="NCBI Taxonomy" id="2292706"/>
    <lineage>
        <taxon>Bacteria</taxon>
        <taxon>Pseudomonadati</taxon>
        <taxon>Bacteroidota</taxon>
        <taxon>Flavobacteriia</taxon>
        <taxon>Flavobacteriales</taxon>
        <taxon>Flavobacteriaceae</taxon>
        <taxon>Flagellimonas</taxon>
    </lineage>
</organism>
<reference evidence="2 3" key="1">
    <citation type="submission" date="2018-08" db="EMBL/GenBank/DDBJ databases">
        <title>Muricauda nanhaiensis sp. nov., isolated from seawater of the South China Sea.</title>
        <authorList>
            <person name="Dang Y."/>
        </authorList>
    </citation>
    <scope>NUCLEOTIDE SEQUENCE [LARGE SCALE GENOMIC DNA]</scope>
    <source>
        <strain evidence="2 3">SM1704</strain>
    </source>
</reference>
<evidence type="ECO:0000313" key="3">
    <source>
        <dbReference type="Proteomes" id="UP000261828"/>
    </source>
</evidence>
<dbReference type="GO" id="GO:0003964">
    <property type="term" value="F:RNA-directed DNA polymerase activity"/>
    <property type="evidence" value="ECO:0007669"/>
    <property type="project" value="UniProtKB-KW"/>
</dbReference>
<evidence type="ECO:0000259" key="1">
    <source>
        <dbReference type="PROSITE" id="PS50878"/>
    </source>
</evidence>
<feature type="domain" description="Reverse transcriptase" evidence="1">
    <location>
        <begin position="75"/>
        <end position="360"/>
    </location>
</feature>
<dbReference type="AlphaFoldDB" id="A0A371JW41"/>
<comment type="caution">
    <text evidence="2">The sequence shown here is derived from an EMBL/GenBank/DDBJ whole genome shotgun (WGS) entry which is preliminary data.</text>
</comment>
<proteinExistence type="predicted"/>
<sequence>MGYKKERVVISDVLPYEVPPFFSNRHFYDFLTKHKVELANVNNGIELRFQKNSSKTLERIVKIVFGLGFQKVVKYNDEKKYRYYKLRIEELQKIPYKFRISHKNHDYRELAVIHPINQLMLVSFYDKYKNDILYYSNRSKYSLRKPDKVASLKYFRDPTFSKNRIKNPEIEIIETSDKEYKGLKTFFSYQTYSNIYKFYESNEYHRAEKRFNKLLKFDISRCFDSIYTHSLSWALTNKKIVKDNLSPNKNTVGGVFDKLMQLMNYNETNGILIGPEFSRIFAELILQKIDELIEKQLQYTYKVEYDIYRYVDDYFVFYNEDRVKDEILELFKLELKEFNLFFNESKTEEIEKPIITNITIAKENIRELIENTVIFKFLDADDIPRTGIKYYESRDVITNYKKILASTNTSYKDLQNYFLATIFNKTKQLIRKFQSEERKLINYLIKEKELRQSLDNPENTDEEKNRIREEIGTLTEKKEPLKKIIEKYHRQLLKKFLEIIEITFFVYSVLPRVSYSIKVCHIIFRIIDFVKNQEKTRIGLLQKTEYSFILDEIIIAFSFDNKHTIYKSIYDGINIVLNKNRSTVHSEIETLYLLAVLNELGENYELSEKTLLNHFKKEIEGGMSYFLIVSLLHHIQKKTKYDGLRNILKENIKKKFNSFESRKAEDTLLLIDVLTCPFIGSSDRDTIEFRKEVLESIKFFESTLSEPEKELIVNELSSFQANWYAKWEGSDLGRELNTKRGHNVY</sequence>